<evidence type="ECO:0000256" key="1">
    <source>
        <dbReference type="PROSITE-ProRule" id="PRU01077"/>
    </source>
</evidence>
<evidence type="ECO:0000256" key="2">
    <source>
        <dbReference type="SAM" id="MobiDB-lite"/>
    </source>
</evidence>
<dbReference type="Pfam" id="PF25610">
    <property type="entry name" value="HR1_TOCA"/>
    <property type="match status" value="1"/>
</dbReference>
<reference evidence="5" key="1">
    <citation type="submission" date="2020-11" db="EMBL/GenBank/DDBJ databases">
        <authorList>
            <person name="Tran Van P."/>
        </authorList>
    </citation>
    <scope>NUCLEOTIDE SEQUENCE</scope>
</reference>
<dbReference type="SUPFAM" id="SSF46585">
    <property type="entry name" value="HR1 repeat"/>
    <property type="match status" value="1"/>
</dbReference>
<proteinExistence type="predicted"/>
<gene>
    <name evidence="5" type="ORF">OSB1V03_LOCUS20838</name>
</gene>
<feature type="domain" description="REM-1" evidence="4">
    <location>
        <begin position="171"/>
        <end position="238"/>
    </location>
</feature>
<dbReference type="InterPro" id="IPR011072">
    <property type="entry name" value="HR1_rho-bd"/>
</dbReference>
<dbReference type="PROSITE" id="PS51741">
    <property type="entry name" value="F_BAR"/>
    <property type="match status" value="1"/>
</dbReference>
<dbReference type="AlphaFoldDB" id="A0A7R9LS11"/>
<dbReference type="PANTHER" id="PTHR15735">
    <property type="entry name" value="FCH AND DOUBLE SH3 DOMAINS PROTEIN"/>
    <property type="match status" value="1"/>
</dbReference>
<protein>
    <submittedName>
        <fullName evidence="5">Uncharacterized protein</fullName>
    </submittedName>
</protein>
<evidence type="ECO:0000259" key="4">
    <source>
        <dbReference type="PROSITE" id="PS51860"/>
    </source>
</evidence>
<sequence length="238" mass="27270">MSDECKTEYANHLQKSNELQRRHYAELMPKIFNQLQDMEERREACIQNFMRQSAHIHRQVFPIIDKCLEGVIKAAEIIDPKEDTRQVIERYKSGNMPPEDIPFDDLSNPRPESENGIPSRGSTSLNYSTSIKSETLRGTLSAARFKKRGGIFGIFGSNKSNVDDSKDDYADLPPNQRRKKIQAKIEQIQNQFTQETAVRDGLMKMRQAYEQNSALGDPNSVEGQLTENGQKMEKLKTE</sequence>
<organism evidence="5">
    <name type="scientific">Medioppia subpectinata</name>
    <dbReference type="NCBI Taxonomy" id="1979941"/>
    <lineage>
        <taxon>Eukaryota</taxon>
        <taxon>Metazoa</taxon>
        <taxon>Ecdysozoa</taxon>
        <taxon>Arthropoda</taxon>
        <taxon>Chelicerata</taxon>
        <taxon>Arachnida</taxon>
        <taxon>Acari</taxon>
        <taxon>Acariformes</taxon>
        <taxon>Sarcoptiformes</taxon>
        <taxon>Oribatida</taxon>
        <taxon>Brachypylina</taxon>
        <taxon>Oppioidea</taxon>
        <taxon>Oppiidae</taxon>
        <taxon>Medioppia</taxon>
    </lineage>
</organism>
<dbReference type="GO" id="GO:0007165">
    <property type="term" value="P:signal transduction"/>
    <property type="evidence" value="ECO:0007669"/>
    <property type="project" value="InterPro"/>
</dbReference>
<feature type="domain" description="F-BAR" evidence="3">
    <location>
        <begin position="1"/>
        <end position="83"/>
    </location>
</feature>
<dbReference type="CDD" id="cd11619">
    <property type="entry name" value="HR1_CIP4-like"/>
    <property type="match status" value="1"/>
</dbReference>
<keyword evidence="1" id="KW-0175">Coiled coil</keyword>
<feature type="region of interest" description="Disordered" evidence="2">
    <location>
        <begin position="209"/>
        <end position="238"/>
    </location>
</feature>
<dbReference type="EMBL" id="CAJPIZ010036032">
    <property type="protein sequence ID" value="CAG2120892.1"/>
    <property type="molecule type" value="Genomic_DNA"/>
</dbReference>
<dbReference type="Proteomes" id="UP000759131">
    <property type="component" value="Unassembled WGS sequence"/>
</dbReference>
<dbReference type="InterPro" id="IPR057870">
    <property type="entry name" value="HR1_TOCA"/>
</dbReference>
<dbReference type="Gene3D" id="1.20.1270.60">
    <property type="entry name" value="Arfaptin homology (AH) domain/BAR domain"/>
    <property type="match status" value="1"/>
</dbReference>
<evidence type="ECO:0000313" key="5">
    <source>
        <dbReference type="EMBL" id="CAD7646149.1"/>
    </source>
</evidence>
<dbReference type="SUPFAM" id="SSF103657">
    <property type="entry name" value="BAR/IMD domain-like"/>
    <property type="match status" value="1"/>
</dbReference>
<evidence type="ECO:0000259" key="3">
    <source>
        <dbReference type="PROSITE" id="PS51741"/>
    </source>
</evidence>
<dbReference type="InterPro" id="IPR031160">
    <property type="entry name" value="F_BAR_dom"/>
</dbReference>
<feature type="non-terminal residue" evidence="5">
    <location>
        <position position="1"/>
    </location>
</feature>
<keyword evidence="6" id="KW-1185">Reference proteome</keyword>
<dbReference type="PROSITE" id="PS51860">
    <property type="entry name" value="REM_1"/>
    <property type="match status" value="1"/>
</dbReference>
<name>A0A7R9LS11_9ACAR</name>
<feature type="region of interest" description="Disordered" evidence="2">
    <location>
        <begin position="90"/>
        <end position="126"/>
    </location>
</feature>
<evidence type="ECO:0000313" key="6">
    <source>
        <dbReference type="Proteomes" id="UP000759131"/>
    </source>
</evidence>
<dbReference type="InterPro" id="IPR036274">
    <property type="entry name" value="HR1_rpt_sf"/>
</dbReference>
<dbReference type="PANTHER" id="PTHR15735:SF12">
    <property type="entry name" value="CDC42-INTERACTING PROTEIN 4, ISOFORM B"/>
    <property type="match status" value="1"/>
</dbReference>
<dbReference type="OrthoDB" id="8783038at2759"/>
<dbReference type="EMBL" id="OC890607">
    <property type="protein sequence ID" value="CAD7646149.1"/>
    <property type="molecule type" value="Genomic_DNA"/>
</dbReference>
<dbReference type="Gene3D" id="6.10.140.470">
    <property type="match status" value="1"/>
</dbReference>
<dbReference type="InterPro" id="IPR027267">
    <property type="entry name" value="AH/BAR_dom_sf"/>
</dbReference>
<accession>A0A7R9LS11</accession>